<dbReference type="Gene3D" id="3.90.1070.10">
    <property type="match status" value="1"/>
</dbReference>
<sequence length="294" mass="32505">MPDIVFSDIDGTCVHYDMGETLVPFCADVDFEGETPLGLERAEFQKDDARAWVLALPESSSGSRGIISVDTLKAYARLQDFGCRVILVSGCRCSTLIQRIPYLPQADAYVCESGGRIFYPAQGGLSLVEDLVWRNAHSSLPPVQPSTVAPETYSGDLWEFYRNLKSKGINIDSKNYSTAFRVKDKRVSGQDVPSSLAYSTNLGSLDIYPKTSGKLNAAIYLMNKFSSGPESSVFMCDDDNDIELALHVSRAYLPGITSESMQKTVEENRNHFYVAKRNGIWGTEEVLSEIMSTL</sequence>
<dbReference type="Gene3D" id="3.40.50.1000">
    <property type="entry name" value="HAD superfamily/HAD-like"/>
    <property type="match status" value="1"/>
</dbReference>
<dbReference type="Pfam" id="PF05116">
    <property type="entry name" value="S6PP"/>
    <property type="match status" value="1"/>
</dbReference>
<accession>A0A7S1GGE1</accession>
<reference evidence="2" key="1">
    <citation type="submission" date="2021-01" db="EMBL/GenBank/DDBJ databases">
        <authorList>
            <person name="Corre E."/>
            <person name="Pelletier E."/>
            <person name="Niang G."/>
            <person name="Scheremetjew M."/>
            <person name="Finn R."/>
            <person name="Kale V."/>
            <person name="Holt S."/>
            <person name="Cochrane G."/>
            <person name="Meng A."/>
            <person name="Brown T."/>
            <person name="Cohen L."/>
        </authorList>
    </citation>
    <scope>NUCLEOTIDE SEQUENCE</scope>
    <source>
        <strain evidence="2">CCMP2329</strain>
    </source>
</reference>
<dbReference type="AlphaFoldDB" id="A0A7S1GGE1"/>
<dbReference type="InterPro" id="IPR036412">
    <property type="entry name" value="HAD-like_sf"/>
</dbReference>
<name>A0A7S1GGE1_9CHLO</name>
<dbReference type="SUPFAM" id="SSF56784">
    <property type="entry name" value="HAD-like"/>
    <property type="match status" value="1"/>
</dbReference>
<evidence type="ECO:0000313" key="2">
    <source>
        <dbReference type="EMBL" id="CAD8928730.1"/>
    </source>
</evidence>
<gene>
    <name evidence="2" type="ORF">POKL1161_LOCUS1083</name>
</gene>
<dbReference type="EMBL" id="HBFV01001520">
    <property type="protein sequence ID" value="CAD8928730.1"/>
    <property type="molecule type" value="Transcribed_RNA"/>
</dbReference>
<feature type="domain" description="Sucrose phosphatase-like" evidence="1">
    <location>
        <begin position="187"/>
        <end position="279"/>
    </location>
</feature>
<dbReference type="InterPro" id="IPR006380">
    <property type="entry name" value="SPP-like_dom"/>
</dbReference>
<organism evidence="2">
    <name type="scientific">Picochlorum oklahomense</name>
    <dbReference type="NCBI Taxonomy" id="249345"/>
    <lineage>
        <taxon>Eukaryota</taxon>
        <taxon>Viridiplantae</taxon>
        <taxon>Chlorophyta</taxon>
        <taxon>core chlorophytes</taxon>
        <taxon>Trebouxiophyceae</taxon>
        <taxon>Trebouxiophyceae incertae sedis</taxon>
        <taxon>Picochlorum</taxon>
    </lineage>
</organism>
<evidence type="ECO:0000259" key="1">
    <source>
        <dbReference type="Pfam" id="PF05116"/>
    </source>
</evidence>
<protein>
    <recommendedName>
        <fullName evidence="1">Sucrose phosphatase-like domain-containing protein</fullName>
    </recommendedName>
</protein>
<dbReference type="GO" id="GO:0003824">
    <property type="term" value="F:catalytic activity"/>
    <property type="evidence" value="ECO:0007669"/>
    <property type="project" value="UniProtKB-ARBA"/>
</dbReference>
<dbReference type="InterPro" id="IPR023214">
    <property type="entry name" value="HAD_sf"/>
</dbReference>
<proteinExistence type="predicted"/>